<evidence type="ECO:0000313" key="2">
    <source>
        <dbReference type="WBParaSite" id="HCON_00018410-00001"/>
    </source>
</evidence>
<proteinExistence type="predicted"/>
<protein>
    <submittedName>
        <fullName evidence="2">SWIM-type domain-containing protein</fullName>
    </submittedName>
</protein>
<name>A0A7I4XWY9_HAECO</name>
<dbReference type="WBParaSite" id="HCON_00018410-00001">
    <property type="protein sequence ID" value="HCON_00018410-00001"/>
    <property type="gene ID" value="HCON_00018410"/>
</dbReference>
<sequence length="156" mass="18883">MQVFQQVRRRLATSSYRKQQTTKCHRQARRQFATFRIMRQMNDNKWEIYKAHSGELYTVEQHKDCECSDSPEENLHRPLCLVCPYVHMHGQSCWNQLHASPCYNARQSTCQQKNGRKYPRRTPRTRRSWRTSSTVIFGRKDIGYASQREWPRQHRH</sequence>
<reference evidence="2" key="1">
    <citation type="submission" date="2020-12" db="UniProtKB">
        <authorList>
            <consortium name="WormBaseParasite"/>
        </authorList>
    </citation>
    <scope>IDENTIFICATION</scope>
    <source>
        <strain evidence="2">MHco3</strain>
    </source>
</reference>
<dbReference type="Proteomes" id="UP000025227">
    <property type="component" value="Unplaced"/>
</dbReference>
<keyword evidence="1" id="KW-1185">Reference proteome</keyword>
<accession>A0A7I4XWY9</accession>
<organism evidence="1 2">
    <name type="scientific">Haemonchus contortus</name>
    <name type="common">Barber pole worm</name>
    <dbReference type="NCBI Taxonomy" id="6289"/>
    <lineage>
        <taxon>Eukaryota</taxon>
        <taxon>Metazoa</taxon>
        <taxon>Ecdysozoa</taxon>
        <taxon>Nematoda</taxon>
        <taxon>Chromadorea</taxon>
        <taxon>Rhabditida</taxon>
        <taxon>Rhabditina</taxon>
        <taxon>Rhabditomorpha</taxon>
        <taxon>Strongyloidea</taxon>
        <taxon>Trichostrongylidae</taxon>
        <taxon>Haemonchus</taxon>
    </lineage>
</organism>
<evidence type="ECO:0000313" key="1">
    <source>
        <dbReference type="Proteomes" id="UP000025227"/>
    </source>
</evidence>
<dbReference type="AlphaFoldDB" id="A0A7I4XWY9"/>